<accession>A0ABV0A6N4</accession>
<keyword evidence="1" id="KW-1003">Cell membrane</keyword>
<dbReference type="CDD" id="cd07398">
    <property type="entry name" value="MPP_YbbF-LpxH"/>
    <property type="match status" value="1"/>
</dbReference>
<reference evidence="7 8" key="1">
    <citation type="submission" date="2024-01" db="EMBL/GenBank/DDBJ databases">
        <title>Mariniflexile litorale sp. nov., isolated from the shallow sediments of the Sea of Japan.</title>
        <authorList>
            <person name="Romanenko L."/>
            <person name="Bystritskaya E."/>
            <person name="Isaeva M."/>
        </authorList>
    </citation>
    <scope>NUCLEOTIDE SEQUENCE [LARGE SCALE GENOMIC DNA]</scope>
    <source>
        <strain evidence="7 8">KCTC 32427</strain>
    </source>
</reference>
<dbReference type="Pfam" id="PF00149">
    <property type="entry name" value="Metallophos"/>
    <property type="match status" value="1"/>
</dbReference>
<dbReference type="EC" id="3.6.1.54" evidence="7"/>
<evidence type="ECO:0000256" key="3">
    <source>
        <dbReference type="ARBA" id="ARBA00022723"/>
    </source>
</evidence>
<evidence type="ECO:0000256" key="4">
    <source>
        <dbReference type="ARBA" id="ARBA00023136"/>
    </source>
</evidence>
<dbReference type="RefSeq" id="WP_346240243.1">
    <property type="nucleotide sequence ID" value="NZ_JAZHYP010000001.1"/>
</dbReference>
<dbReference type="InterPro" id="IPR043461">
    <property type="entry name" value="LpxH-like"/>
</dbReference>
<dbReference type="PANTHER" id="PTHR34990:SF2">
    <property type="entry name" value="BLL8164 PROTEIN"/>
    <property type="match status" value="1"/>
</dbReference>
<dbReference type="SUPFAM" id="SSF56300">
    <property type="entry name" value="Metallo-dependent phosphatases"/>
    <property type="match status" value="1"/>
</dbReference>
<name>A0ABV0A6N4_9FLAO</name>
<gene>
    <name evidence="7" type="ORF">VP395_03100</name>
</gene>
<dbReference type="InterPro" id="IPR004843">
    <property type="entry name" value="Calcineurin-like_PHP"/>
</dbReference>
<keyword evidence="2" id="KW-0997">Cell inner membrane</keyword>
<dbReference type="GO" id="GO:0016787">
    <property type="term" value="F:hydrolase activity"/>
    <property type="evidence" value="ECO:0007669"/>
    <property type="project" value="UniProtKB-KW"/>
</dbReference>
<keyword evidence="4" id="KW-0472">Membrane</keyword>
<organism evidence="7 8">
    <name type="scientific">Mariniflexile soesokkakense</name>
    <dbReference type="NCBI Taxonomy" id="1343160"/>
    <lineage>
        <taxon>Bacteria</taxon>
        <taxon>Pseudomonadati</taxon>
        <taxon>Bacteroidota</taxon>
        <taxon>Flavobacteriia</taxon>
        <taxon>Flavobacteriales</taxon>
        <taxon>Flavobacteriaceae</taxon>
        <taxon>Mariniflexile</taxon>
    </lineage>
</organism>
<comment type="caution">
    <text evidence="7">The sequence shown here is derived from an EMBL/GenBank/DDBJ whole genome shotgun (WGS) entry which is preliminary data.</text>
</comment>
<keyword evidence="8" id="KW-1185">Reference proteome</keyword>
<keyword evidence="7" id="KW-0378">Hydrolase</keyword>
<proteinExistence type="predicted"/>
<evidence type="ECO:0000256" key="2">
    <source>
        <dbReference type="ARBA" id="ARBA00022519"/>
    </source>
</evidence>
<evidence type="ECO:0000313" key="8">
    <source>
        <dbReference type="Proteomes" id="UP001416393"/>
    </source>
</evidence>
<dbReference type="PANTHER" id="PTHR34990">
    <property type="entry name" value="UDP-2,3-DIACYLGLUCOSAMINE HYDROLASE-RELATED"/>
    <property type="match status" value="1"/>
</dbReference>
<dbReference type="EMBL" id="JAZHYP010000001">
    <property type="protein sequence ID" value="MEN3322698.1"/>
    <property type="molecule type" value="Genomic_DNA"/>
</dbReference>
<evidence type="ECO:0000256" key="5">
    <source>
        <dbReference type="ARBA" id="ARBA00023211"/>
    </source>
</evidence>
<dbReference type="InterPro" id="IPR029052">
    <property type="entry name" value="Metallo-depent_PP-like"/>
</dbReference>
<dbReference type="Gene3D" id="3.60.21.10">
    <property type="match status" value="1"/>
</dbReference>
<feature type="domain" description="Calcineurin-like phosphoesterase" evidence="6">
    <location>
        <begin position="8"/>
        <end position="205"/>
    </location>
</feature>
<evidence type="ECO:0000259" key="6">
    <source>
        <dbReference type="Pfam" id="PF00149"/>
    </source>
</evidence>
<keyword evidence="3" id="KW-0479">Metal-binding</keyword>
<keyword evidence="5" id="KW-0464">Manganese</keyword>
<evidence type="ECO:0000256" key="1">
    <source>
        <dbReference type="ARBA" id="ARBA00022475"/>
    </source>
</evidence>
<evidence type="ECO:0000313" key="7">
    <source>
        <dbReference type="EMBL" id="MEN3322698.1"/>
    </source>
</evidence>
<sequence>MKKRPVDIVVISDVHLGTYGCRAKELHKYLKSIKPEKVILNGDIIDVWQFSKRYWPKSHMKIIKLITSWISNGVEVHYITGNHDEMLRKFVGFQMGSFSISNKELLNIDGKKTWIFHGDVFDVTMQHSKSIAKLGAVGYDSLILLNSLINFFASKFGKGPISMSKKIKNSVKSAVKFINNFEKIASDIAIENEYDYVICGHIHQPEIKRIETEKGEVVYMNSGDWVENLTALEYFDGTWHLFSFKDNFLVKDDTDADTEEDEILETKELFQNMMKEFQPVMKQPKVNQVK</sequence>
<dbReference type="Proteomes" id="UP001416393">
    <property type="component" value="Unassembled WGS sequence"/>
</dbReference>
<protein>
    <submittedName>
        <fullName evidence="7">UDP-2,3-diacylglucosamine diphosphatase</fullName>
        <ecNumber evidence="7">3.6.1.54</ecNumber>
    </submittedName>
</protein>